<dbReference type="GO" id="GO:0005911">
    <property type="term" value="C:cell-cell junction"/>
    <property type="evidence" value="ECO:0007669"/>
    <property type="project" value="TreeGrafter"/>
</dbReference>
<name>A0A835ZXV1_SHEEP</name>
<comment type="caution">
    <text evidence="10">The sequence shown here is derived from an EMBL/GenBank/DDBJ whole genome shotgun (WGS) entry which is preliminary data.</text>
</comment>
<feature type="transmembrane region" description="Helical" evidence="8">
    <location>
        <begin position="118"/>
        <end position="140"/>
    </location>
</feature>
<protein>
    <recommendedName>
        <fullName evidence="9">MARVEL domain-containing protein</fullName>
    </recommendedName>
</protein>
<dbReference type="PANTHER" id="PTHR17068:SF16">
    <property type="entry name" value="MARVEL DOMAIN-CONTAINING PROTEIN"/>
    <property type="match status" value="1"/>
</dbReference>
<keyword evidence="3" id="KW-0677">Repeat</keyword>
<evidence type="ECO:0000256" key="4">
    <source>
        <dbReference type="ARBA" id="ARBA00022989"/>
    </source>
</evidence>
<evidence type="ECO:0000313" key="11">
    <source>
        <dbReference type="Proteomes" id="UP000664991"/>
    </source>
</evidence>
<dbReference type="EMBL" id="JAEMGP010000018">
    <property type="protein sequence ID" value="KAG5197989.1"/>
    <property type="molecule type" value="Genomic_DNA"/>
</dbReference>
<sequence>MLTMCPSSGRGTKPIVGFLLHLGQLLSTCVPFSLGASEDTLKGDVINWCMFIWCICFIVTLTVFIGEFCGLRSRFPFSWDSFLCAHAFYFFIFCLSTSIIFGATYIKFLPPGSTQNRVITATAFAFVAAALYATEAFCIISSLEAWSGSIQPSQACSGGPENYANWFFITVINSPHQYQHQPALVRGGGLHMLPPGTSYELHSEGV</sequence>
<evidence type="ECO:0000256" key="7">
    <source>
        <dbReference type="PROSITE-ProRule" id="PRU00581"/>
    </source>
</evidence>
<dbReference type="PANTHER" id="PTHR17068">
    <property type="entry name" value="MYELOID-ASSOCIATED DIFFERENTIATION MARKER MYADM FAMILY MEMBER"/>
    <property type="match status" value="1"/>
</dbReference>
<dbReference type="Pfam" id="PF01284">
    <property type="entry name" value="MARVEL"/>
    <property type="match status" value="1"/>
</dbReference>
<dbReference type="GO" id="GO:0005886">
    <property type="term" value="C:plasma membrane"/>
    <property type="evidence" value="ECO:0007669"/>
    <property type="project" value="TreeGrafter"/>
</dbReference>
<organism evidence="10 11">
    <name type="scientific">Ovis aries</name>
    <name type="common">Sheep</name>
    <dbReference type="NCBI Taxonomy" id="9940"/>
    <lineage>
        <taxon>Eukaryota</taxon>
        <taxon>Metazoa</taxon>
        <taxon>Chordata</taxon>
        <taxon>Craniata</taxon>
        <taxon>Vertebrata</taxon>
        <taxon>Euteleostomi</taxon>
        <taxon>Mammalia</taxon>
        <taxon>Eutheria</taxon>
        <taxon>Laurasiatheria</taxon>
        <taxon>Artiodactyla</taxon>
        <taxon>Ruminantia</taxon>
        <taxon>Pecora</taxon>
        <taxon>Bovidae</taxon>
        <taxon>Caprinae</taxon>
        <taxon>Ovis</taxon>
    </lineage>
</organism>
<evidence type="ECO:0000256" key="6">
    <source>
        <dbReference type="ARBA" id="ARBA00034721"/>
    </source>
</evidence>
<evidence type="ECO:0000256" key="1">
    <source>
        <dbReference type="ARBA" id="ARBA00004141"/>
    </source>
</evidence>
<dbReference type="AlphaFoldDB" id="A0A835ZXV1"/>
<feature type="domain" description="MARVEL" evidence="9">
    <location>
        <begin position="12"/>
        <end position="144"/>
    </location>
</feature>
<accession>A0A835ZXV1</accession>
<dbReference type="PROSITE" id="PS51225">
    <property type="entry name" value="MARVEL"/>
    <property type="match status" value="1"/>
</dbReference>
<keyword evidence="4 8" id="KW-1133">Transmembrane helix</keyword>
<evidence type="ECO:0000313" key="10">
    <source>
        <dbReference type="EMBL" id="KAG5197989.1"/>
    </source>
</evidence>
<proteinExistence type="inferred from homology"/>
<keyword evidence="2 7" id="KW-0812">Transmembrane</keyword>
<evidence type="ECO:0000256" key="8">
    <source>
        <dbReference type="SAM" id="Phobius"/>
    </source>
</evidence>
<evidence type="ECO:0000259" key="9">
    <source>
        <dbReference type="PROSITE" id="PS51225"/>
    </source>
</evidence>
<keyword evidence="5 7" id="KW-0472">Membrane</keyword>
<comment type="subcellular location">
    <subcellularLocation>
        <location evidence="1">Membrane</location>
        <topology evidence="1">Multi-pass membrane protein</topology>
    </subcellularLocation>
</comment>
<dbReference type="InterPro" id="IPR008253">
    <property type="entry name" value="Marvel"/>
</dbReference>
<comment type="similarity">
    <text evidence="6">Belongs to the MAL family.</text>
</comment>
<feature type="transmembrane region" description="Helical" evidence="8">
    <location>
        <begin position="45"/>
        <end position="66"/>
    </location>
</feature>
<feature type="transmembrane region" description="Helical" evidence="8">
    <location>
        <begin position="87"/>
        <end position="106"/>
    </location>
</feature>
<gene>
    <name evidence="10" type="ORF">JEQ12_007679</name>
</gene>
<dbReference type="Proteomes" id="UP000664991">
    <property type="component" value="Unassembled WGS sequence"/>
</dbReference>
<reference evidence="10 11" key="1">
    <citation type="submission" date="2020-12" db="EMBL/GenBank/DDBJ databases">
        <title>De novo assembly of Tibetan sheep genome.</title>
        <authorList>
            <person name="Li X."/>
        </authorList>
    </citation>
    <scope>NUCLEOTIDE SEQUENCE [LARGE SCALE GENOMIC DNA]</scope>
    <source>
        <tissue evidence="10">Heart</tissue>
    </source>
</reference>
<dbReference type="InterPro" id="IPR047123">
    <property type="entry name" value="MYADM-like"/>
</dbReference>
<evidence type="ECO:0000256" key="2">
    <source>
        <dbReference type="ARBA" id="ARBA00022692"/>
    </source>
</evidence>
<evidence type="ECO:0000256" key="5">
    <source>
        <dbReference type="ARBA" id="ARBA00023136"/>
    </source>
</evidence>
<evidence type="ECO:0000256" key="3">
    <source>
        <dbReference type="ARBA" id="ARBA00022737"/>
    </source>
</evidence>